<dbReference type="AlphaFoldDB" id="A0A414FVW4"/>
<dbReference type="PROSITE" id="PS01231">
    <property type="entry name" value="TRMA_2"/>
    <property type="match status" value="1"/>
</dbReference>
<protein>
    <submittedName>
        <fullName evidence="6">23S rRNA (Uracil(1939)-C(5))-methyltransferase RlmD</fullName>
        <ecNumber evidence="6">2.1.1.190</ecNumber>
    </submittedName>
</protein>
<dbReference type="GO" id="GO:0070041">
    <property type="term" value="F:rRNA (uridine-C5-)-methyltransferase activity"/>
    <property type="evidence" value="ECO:0007669"/>
    <property type="project" value="TreeGrafter"/>
</dbReference>
<feature type="binding site" evidence="4">
    <location>
        <position position="302"/>
    </location>
    <ligand>
        <name>S-adenosyl-L-methionine</name>
        <dbReference type="ChEBI" id="CHEBI:59789"/>
    </ligand>
</feature>
<keyword evidence="3 4" id="KW-0949">S-adenosyl-L-methionine</keyword>
<evidence type="ECO:0000256" key="3">
    <source>
        <dbReference type="ARBA" id="ARBA00022691"/>
    </source>
</evidence>
<dbReference type="PANTHER" id="PTHR11061">
    <property type="entry name" value="RNA M5U METHYLTRANSFERASE"/>
    <property type="match status" value="1"/>
</dbReference>
<feature type="binding site" evidence="4">
    <location>
        <position position="246"/>
    </location>
    <ligand>
        <name>S-adenosyl-L-methionine</name>
        <dbReference type="ChEBI" id="CHEBI:59789"/>
    </ligand>
</feature>
<sequence>MPKKATAKRPDAGAPCPIMHSCGGCTWLGLPYRKQLARKHTAMRELFEPLIAQFDWDARVEPVLGMGSSRESGPVTVTDTPLAAPRAFRHKAATPFAPAADGSVRGGFFARGTHDIVDCPACAVEAPGARELLNDVAHLATELGIPAYDEDRRCGQLRYAVLRCGWRTDESMLTLVTRSLEVDRLDELACRLIESHPELVTVAQNVNPRVTNAILGGQTRILAGRERMTDRLLDCTFEISPVSFYQVNPQQTEVLYQLAIDGMDLTGSDAVLDTYCGSGTIGLAAAAAARKQGFDIALTGVERNPEGVRDAVRNAELNDLDATSSFIARDATEYMLEAAHRGDHVDVLVMDPPRAGSTPEFLDAASSLAPRRIVYISCNPHTQVRDLEHLGRTGYRLERLTPVDLFPHTEHVETVAILTRP</sequence>
<dbReference type="RefSeq" id="WP_006723837.1">
    <property type="nucleotide sequence ID" value="NZ_QSJI01000005.1"/>
</dbReference>
<comment type="caution">
    <text evidence="6">The sequence shown here is derived from an EMBL/GenBank/DDBJ whole genome shotgun (WGS) entry which is preliminary data.</text>
</comment>
<dbReference type="InterPro" id="IPR030390">
    <property type="entry name" value="MeTrfase_TrmA_AS"/>
</dbReference>
<dbReference type="Pfam" id="PF05958">
    <property type="entry name" value="tRNA_U5-meth_tr"/>
    <property type="match status" value="1"/>
</dbReference>
<dbReference type="InterPro" id="IPR030391">
    <property type="entry name" value="MeTrfase_TrmA_CS"/>
</dbReference>
<dbReference type="Gene3D" id="3.40.50.150">
    <property type="entry name" value="Vaccinia Virus protein VP39"/>
    <property type="match status" value="1"/>
</dbReference>
<dbReference type="InterPro" id="IPR029063">
    <property type="entry name" value="SAM-dependent_MTases_sf"/>
</dbReference>
<evidence type="ECO:0000256" key="1">
    <source>
        <dbReference type="ARBA" id="ARBA00022603"/>
    </source>
</evidence>
<proteinExistence type="inferred from homology"/>
<dbReference type="InterPro" id="IPR010280">
    <property type="entry name" value="U5_MeTrfase_fam"/>
</dbReference>
<feature type="binding site" evidence="4">
    <location>
        <position position="351"/>
    </location>
    <ligand>
        <name>S-adenosyl-L-methionine</name>
        <dbReference type="ChEBI" id="CHEBI:59789"/>
    </ligand>
</feature>
<dbReference type="GO" id="GO:0070475">
    <property type="term" value="P:rRNA base methylation"/>
    <property type="evidence" value="ECO:0007669"/>
    <property type="project" value="TreeGrafter"/>
</dbReference>
<feature type="active site" evidence="5">
    <location>
        <position position="378"/>
    </location>
</feature>
<evidence type="ECO:0000256" key="2">
    <source>
        <dbReference type="ARBA" id="ARBA00022679"/>
    </source>
</evidence>
<dbReference type="EC" id="2.1.1.190" evidence="6"/>
<keyword evidence="2 4" id="KW-0808">Transferase</keyword>
<dbReference type="PROSITE" id="PS51687">
    <property type="entry name" value="SAM_MT_RNA_M5U"/>
    <property type="match status" value="1"/>
</dbReference>
<gene>
    <name evidence="6" type="ORF">DW787_06260</name>
</gene>
<feature type="binding site" evidence="4">
    <location>
        <position position="275"/>
    </location>
    <ligand>
        <name>S-adenosyl-L-methionine</name>
        <dbReference type="ChEBI" id="CHEBI:59789"/>
    </ligand>
</feature>
<name>A0A414FVW4_9ACTN</name>
<organism evidence="6 7">
    <name type="scientific">Collinsella intestinalis</name>
    <dbReference type="NCBI Taxonomy" id="147207"/>
    <lineage>
        <taxon>Bacteria</taxon>
        <taxon>Bacillati</taxon>
        <taxon>Actinomycetota</taxon>
        <taxon>Coriobacteriia</taxon>
        <taxon>Coriobacteriales</taxon>
        <taxon>Coriobacteriaceae</taxon>
        <taxon>Collinsella</taxon>
    </lineage>
</organism>
<dbReference type="FunFam" id="2.40.50.1070:FF:000003">
    <property type="entry name" value="23S rRNA (Uracil-5-)-methyltransferase RumA"/>
    <property type="match status" value="1"/>
</dbReference>
<evidence type="ECO:0000256" key="4">
    <source>
        <dbReference type="PROSITE-ProRule" id="PRU01024"/>
    </source>
</evidence>
<dbReference type="PANTHER" id="PTHR11061:SF30">
    <property type="entry name" value="TRNA (URACIL(54)-C(5))-METHYLTRANSFERASE"/>
    <property type="match status" value="1"/>
</dbReference>
<dbReference type="Proteomes" id="UP000286050">
    <property type="component" value="Unassembled WGS sequence"/>
</dbReference>
<dbReference type="EMBL" id="QSJI01000005">
    <property type="protein sequence ID" value="RHD55303.1"/>
    <property type="molecule type" value="Genomic_DNA"/>
</dbReference>
<dbReference type="NCBIfam" id="TIGR00479">
    <property type="entry name" value="rumA"/>
    <property type="match status" value="1"/>
</dbReference>
<keyword evidence="1 4" id="KW-0489">Methyltransferase</keyword>
<feature type="active site" description="Nucleophile" evidence="4">
    <location>
        <position position="378"/>
    </location>
</feature>
<evidence type="ECO:0000256" key="5">
    <source>
        <dbReference type="PROSITE-ProRule" id="PRU10015"/>
    </source>
</evidence>
<accession>A0A414FVW4</accession>
<evidence type="ECO:0000313" key="7">
    <source>
        <dbReference type="Proteomes" id="UP000286050"/>
    </source>
</evidence>
<dbReference type="SUPFAM" id="SSF53335">
    <property type="entry name" value="S-adenosyl-L-methionine-dependent methyltransferases"/>
    <property type="match status" value="1"/>
</dbReference>
<dbReference type="PROSITE" id="PS01230">
    <property type="entry name" value="TRMA_1"/>
    <property type="match status" value="1"/>
</dbReference>
<reference evidence="6 7" key="1">
    <citation type="submission" date="2018-08" db="EMBL/GenBank/DDBJ databases">
        <title>A genome reference for cultivated species of the human gut microbiota.</title>
        <authorList>
            <person name="Zou Y."/>
            <person name="Xue W."/>
            <person name="Luo G."/>
        </authorList>
    </citation>
    <scope>NUCLEOTIDE SEQUENCE [LARGE SCALE GENOMIC DNA]</scope>
    <source>
        <strain evidence="6 7">AM30-5LB</strain>
    </source>
</reference>
<evidence type="ECO:0000313" key="6">
    <source>
        <dbReference type="EMBL" id="RHD55303.1"/>
    </source>
</evidence>
<comment type="similarity">
    <text evidence="4">Belongs to the class I-like SAM-binding methyltransferase superfamily. RNA M5U methyltransferase family.</text>
</comment>
<dbReference type="Gene3D" id="2.40.50.1070">
    <property type="match status" value="1"/>
</dbReference>